<gene>
    <name evidence="3" type="ORF">ARMGADRAFT_1111903</name>
</gene>
<evidence type="ECO:0000313" key="4">
    <source>
        <dbReference type="Proteomes" id="UP000217790"/>
    </source>
</evidence>
<protein>
    <submittedName>
        <fullName evidence="3">Uncharacterized protein</fullName>
    </submittedName>
</protein>
<name>A0A2H3D9T3_ARMGA</name>
<feature type="transmembrane region" description="Helical" evidence="2">
    <location>
        <begin position="33"/>
        <end position="55"/>
    </location>
</feature>
<evidence type="ECO:0000313" key="3">
    <source>
        <dbReference type="EMBL" id="PBK90554.1"/>
    </source>
</evidence>
<evidence type="ECO:0000256" key="1">
    <source>
        <dbReference type="SAM" id="MobiDB-lite"/>
    </source>
</evidence>
<sequence>MIARTYSTRTIPELTDSQIEDIFVALDRQFNEVILSALTRGIHTGVVAVTLWTVASRNNSQNYRLPHFLIVIILLLYLLTVFNLYYEWAMVNSYFGVTGESFAEAFQSYHIGIPILLTIGIDAILSAVLADAALIWRCWIVWGRSWRVVLVPIVCTTLAIASRGIVAYYSAFGPIENISPRALYLENIVNWAVLYSSLIMATLLWCTILIIYRILSVGGAAGRMRVYQRLIEMLVESALLYSAVIVVLLVFEVRNETSGAYVEEVAIAIRAIAPTILVGRVAAGHARPDDSWSGSTTASSLRFRGHSSSQNDNQVDAGSEWDISSRAALDLEEGLLEGSAHN</sequence>
<feature type="region of interest" description="Disordered" evidence="1">
    <location>
        <begin position="285"/>
        <end position="318"/>
    </location>
</feature>
<dbReference type="OMA" id="PHFLIVI"/>
<accession>A0A2H3D9T3</accession>
<keyword evidence="2" id="KW-0472">Membrane</keyword>
<proteinExistence type="predicted"/>
<feature type="transmembrane region" description="Helical" evidence="2">
    <location>
        <begin position="233"/>
        <end position="251"/>
    </location>
</feature>
<reference evidence="4" key="1">
    <citation type="journal article" date="2017" name="Nat. Ecol. Evol.">
        <title>Genome expansion and lineage-specific genetic innovations in the forest pathogenic fungi Armillaria.</title>
        <authorList>
            <person name="Sipos G."/>
            <person name="Prasanna A.N."/>
            <person name="Walter M.C."/>
            <person name="O'Connor E."/>
            <person name="Balint B."/>
            <person name="Krizsan K."/>
            <person name="Kiss B."/>
            <person name="Hess J."/>
            <person name="Varga T."/>
            <person name="Slot J."/>
            <person name="Riley R."/>
            <person name="Boka B."/>
            <person name="Rigling D."/>
            <person name="Barry K."/>
            <person name="Lee J."/>
            <person name="Mihaltcheva S."/>
            <person name="LaButti K."/>
            <person name="Lipzen A."/>
            <person name="Waldron R."/>
            <person name="Moloney N.M."/>
            <person name="Sperisen C."/>
            <person name="Kredics L."/>
            <person name="Vagvoelgyi C."/>
            <person name="Patrignani A."/>
            <person name="Fitzpatrick D."/>
            <person name="Nagy I."/>
            <person name="Doyle S."/>
            <person name="Anderson J.B."/>
            <person name="Grigoriev I.V."/>
            <person name="Gueldener U."/>
            <person name="Muensterkoetter M."/>
            <person name="Nagy L.G."/>
        </authorList>
    </citation>
    <scope>NUCLEOTIDE SEQUENCE [LARGE SCALE GENOMIC DNA]</scope>
    <source>
        <strain evidence="4">Ar21-2</strain>
    </source>
</reference>
<dbReference type="Proteomes" id="UP000217790">
    <property type="component" value="Unassembled WGS sequence"/>
</dbReference>
<dbReference type="InParanoid" id="A0A2H3D9T3"/>
<feature type="compositionally biased region" description="Polar residues" evidence="1">
    <location>
        <begin position="292"/>
        <end position="316"/>
    </location>
</feature>
<dbReference type="EMBL" id="KZ293665">
    <property type="protein sequence ID" value="PBK90554.1"/>
    <property type="molecule type" value="Genomic_DNA"/>
</dbReference>
<feature type="transmembrane region" description="Helical" evidence="2">
    <location>
        <begin position="111"/>
        <end position="136"/>
    </location>
</feature>
<feature type="transmembrane region" description="Helical" evidence="2">
    <location>
        <begin position="67"/>
        <end position="86"/>
    </location>
</feature>
<feature type="transmembrane region" description="Helical" evidence="2">
    <location>
        <begin position="191"/>
        <end position="212"/>
    </location>
</feature>
<dbReference type="OrthoDB" id="2999237at2759"/>
<organism evidence="3 4">
    <name type="scientific">Armillaria gallica</name>
    <name type="common">Bulbous honey fungus</name>
    <name type="synonym">Armillaria bulbosa</name>
    <dbReference type="NCBI Taxonomy" id="47427"/>
    <lineage>
        <taxon>Eukaryota</taxon>
        <taxon>Fungi</taxon>
        <taxon>Dikarya</taxon>
        <taxon>Basidiomycota</taxon>
        <taxon>Agaricomycotina</taxon>
        <taxon>Agaricomycetes</taxon>
        <taxon>Agaricomycetidae</taxon>
        <taxon>Agaricales</taxon>
        <taxon>Marasmiineae</taxon>
        <taxon>Physalacriaceae</taxon>
        <taxon>Armillaria</taxon>
    </lineage>
</organism>
<keyword evidence="4" id="KW-1185">Reference proteome</keyword>
<dbReference type="AlphaFoldDB" id="A0A2H3D9T3"/>
<keyword evidence="2" id="KW-1133">Transmembrane helix</keyword>
<feature type="transmembrane region" description="Helical" evidence="2">
    <location>
        <begin position="148"/>
        <end position="171"/>
    </location>
</feature>
<keyword evidence="2" id="KW-0812">Transmembrane</keyword>
<evidence type="ECO:0000256" key="2">
    <source>
        <dbReference type="SAM" id="Phobius"/>
    </source>
</evidence>